<reference evidence="1 2" key="2">
    <citation type="submission" date="2014-09" db="EMBL/GenBank/DDBJ databases">
        <authorList>
            <consortium name="NBRP consortium"/>
            <person name="Sawabe T."/>
            <person name="Meirelles P."/>
            <person name="Nakanishi M."/>
            <person name="Sayaka M."/>
            <person name="Hattori M."/>
            <person name="Ohkuma M."/>
        </authorList>
    </citation>
    <scope>NUCLEOTIDE SEQUENCE [LARGE SCALE GENOMIC DNA]</scope>
    <source>
        <strain evidence="2">JCM19235</strain>
    </source>
</reference>
<evidence type="ECO:0000313" key="2">
    <source>
        <dbReference type="Proteomes" id="UP000029228"/>
    </source>
</evidence>
<dbReference type="AlphaFoldDB" id="A0A090SSB8"/>
<comment type="caution">
    <text evidence="1">The sequence shown here is derived from an EMBL/GenBank/DDBJ whole genome shotgun (WGS) entry which is preliminary data.</text>
</comment>
<organism evidence="1 2">
    <name type="scientific">Vibrio maritimus</name>
    <dbReference type="NCBI Taxonomy" id="990268"/>
    <lineage>
        <taxon>Bacteria</taxon>
        <taxon>Pseudomonadati</taxon>
        <taxon>Pseudomonadota</taxon>
        <taxon>Gammaproteobacteria</taxon>
        <taxon>Vibrionales</taxon>
        <taxon>Vibrionaceae</taxon>
        <taxon>Vibrio</taxon>
    </lineage>
</organism>
<proteinExistence type="predicted"/>
<name>A0A090SSB8_9VIBR</name>
<reference evidence="1 2" key="1">
    <citation type="submission" date="2014-09" db="EMBL/GenBank/DDBJ databases">
        <title>Vibrio maritimus JCM 19235. (C45) whole genome shotgun sequence.</title>
        <authorList>
            <person name="Sawabe T."/>
            <person name="Meirelles P."/>
            <person name="Nakanishi M."/>
            <person name="Sayaka M."/>
            <person name="Hattori M."/>
            <person name="Ohkuma M."/>
        </authorList>
    </citation>
    <scope>NUCLEOTIDE SEQUENCE [LARGE SCALE GENOMIC DNA]</scope>
    <source>
        <strain evidence="2">JCM19235</strain>
    </source>
</reference>
<dbReference type="Proteomes" id="UP000029228">
    <property type="component" value="Unassembled WGS sequence"/>
</dbReference>
<dbReference type="OrthoDB" id="5857122at2"/>
<keyword evidence="2" id="KW-1185">Reference proteome</keyword>
<dbReference type="STRING" id="990268.JCM19235_2957"/>
<sequence>MDSEGQGDNLLVRLPSGALLFTCEYLQNQIAELNSVTPEQVLCNNPDGIFRDFGNGFYAFLSAPALHYQLSLTCIVGGISFKTTVTLDTAKAIELPEPFIDQTRVPGSFGYSILSDGTVMIPLHVVSQQLLLTQFSGRKVDILSVATIDEGYLCKRTNRYFIVYESTSSGAPKQREVCHLKITFKVDGEREELSTTMCIELGIFNSIATARPVLNTTVENLNQSTLIAITPVVASPISFVDCVYSLRTCQFLEPQTNGSFIETDGRPVTEHGAYAYMICDGVEYVTLCIAVTTNTRIHTLAQCHATTKWCDIALNKAELQGDFENQLSCVPNYSSFVDVISESTDAIILSTRNTSRGVGKLCLEADQKGDYSKHLAARDRSFELVFMPNVVFRHCIKNKTETHWTISTREITDLVSQRVAKKIRDINVNSDKGAITKKATGTLTVETKAVEPSSYIVLNLTLNFEDGSKGFHQSPSKCI</sequence>
<protein>
    <submittedName>
        <fullName evidence="1">Uncharacterized protein</fullName>
    </submittedName>
</protein>
<dbReference type="EMBL" id="BBMR01000012">
    <property type="protein sequence ID" value="GAL22262.1"/>
    <property type="molecule type" value="Genomic_DNA"/>
</dbReference>
<evidence type="ECO:0000313" key="1">
    <source>
        <dbReference type="EMBL" id="GAL22262.1"/>
    </source>
</evidence>
<accession>A0A090SSB8</accession>
<gene>
    <name evidence="1" type="ORF">JCM19235_2957</name>
</gene>